<keyword evidence="2" id="KW-0472">Membrane</keyword>
<organism evidence="2 3">
    <name type="scientific">Lithospermum erythrorhizon</name>
    <name type="common">Purple gromwell</name>
    <name type="synonym">Lithospermum officinale var. erythrorhizon</name>
    <dbReference type="NCBI Taxonomy" id="34254"/>
    <lineage>
        <taxon>Eukaryota</taxon>
        <taxon>Viridiplantae</taxon>
        <taxon>Streptophyta</taxon>
        <taxon>Embryophyta</taxon>
        <taxon>Tracheophyta</taxon>
        <taxon>Spermatophyta</taxon>
        <taxon>Magnoliopsida</taxon>
        <taxon>eudicotyledons</taxon>
        <taxon>Gunneridae</taxon>
        <taxon>Pentapetalae</taxon>
        <taxon>asterids</taxon>
        <taxon>lamiids</taxon>
        <taxon>Boraginales</taxon>
        <taxon>Boraginaceae</taxon>
        <taxon>Boraginoideae</taxon>
        <taxon>Lithospermeae</taxon>
        <taxon>Lithospermum</taxon>
    </lineage>
</organism>
<keyword evidence="2" id="KW-0675">Receptor</keyword>
<comment type="caution">
    <text evidence="2">The sequence shown here is derived from an EMBL/GenBank/DDBJ whole genome shotgun (WGS) entry which is preliminary data.</text>
</comment>
<name>A0AAV3QZ96_LITER</name>
<dbReference type="SUPFAM" id="SSF56672">
    <property type="entry name" value="DNA/RNA polymerases"/>
    <property type="match status" value="1"/>
</dbReference>
<gene>
    <name evidence="2" type="ORF">LIER_43813</name>
</gene>
<keyword evidence="2" id="KW-0812">Transmembrane</keyword>
<sequence length="204" mass="23142">MCEEINAMIRTNTLSLVPPTSSMNIVGCRWVFRLKRDSNGNVTRRRARLVAKGNHQLSGIDFTETFSPVIKTATIHTILSIVVSFNWPLRQIDIQNAFLHGTLDETVYMVQPPGFVDERYPNYACKLHKSLYGLKQAPRAWFNCLQEFLLSYGFLQSKADTSLFVFSRAALSSRFVTRDLGDFNFFLGIEAVKHSDGALLLSQK</sequence>
<reference evidence="2 3" key="1">
    <citation type="submission" date="2024-01" db="EMBL/GenBank/DDBJ databases">
        <title>The complete chloroplast genome sequence of Lithospermum erythrorhizon: insights into the phylogenetic relationship among Boraginaceae species and the maternal lineages of purple gromwells.</title>
        <authorList>
            <person name="Okada T."/>
            <person name="Watanabe K."/>
        </authorList>
    </citation>
    <scope>NUCLEOTIDE SEQUENCE [LARGE SCALE GENOMIC DNA]</scope>
</reference>
<keyword evidence="3" id="KW-1185">Reference proteome</keyword>
<evidence type="ECO:0000313" key="2">
    <source>
        <dbReference type="EMBL" id="GAA0168152.1"/>
    </source>
</evidence>
<dbReference type="EMBL" id="BAABME010039212">
    <property type="protein sequence ID" value="GAA0168152.1"/>
    <property type="molecule type" value="Genomic_DNA"/>
</dbReference>
<dbReference type="AlphaFoldDB" id="A0AAV3QZ96"/>
<proteinExistence type="predicted"/>
<feature type="domain" description="Reverse transcriptase Ty1/copia-type" evidence="1">
    <location>
        <begin position="12"/>
        <end position="165"/>
    </location>
</feature>
<evidence type="ECO:0000313" key="3">
    <source>
        <dbReference type="Proteomes" id="UP001454036"/>
    </source>
</evidence>
<dbReference type="InterPro" id="IPR043502">
    <property type="entry name" value="DNA/RNA_pol_sf"/>
</dbReference>
<dbReference type="InterPro" id="IPR013103">
    <property type="entry name" value="RVT_2"/>
</dbReference>
<dbReference type="Pfam" id="PF07727">
    <property type="entry name" value="RVT_2"/>
    <property type="match status" value="1"/>
</dbReference>
<protein>
    <submittedName>
        <fullName evidence="2">Transmembrane signal receptor</fullName>
    </submittedName>
</protein>
<evidence type="ECO:0000259" key="1">
    <source>
        <dbReference type="Pfam" id="PF07727"/>
    </source>
</evidence>
<accession>A0AAV3QZ96</accession>
<dbReference type="Proteomes" id="UP001454036">
    <property type="component" value="Unassembled WGS sequence"/>
</dbReference>